<evidence type="ECO:0000256" key="4">
    <source>
        <dbReference type="ARBA" id="ARBA00023136"/>
    </source>
</evidence>
<dbReference type="STRING" id="105984.A0A427Y0V8"/>
<dbReference type="GO" id="GO:0005216">
    <property type="term" value="F:monoatomic ion channel activity"/>
    <property type="evidence" value="ECO:0007669"/>
    <property type="project" value="InterPro"/>
</dbReference>
<dbReference type="SUPFAM" id="SSF81324">
    <property type="entry name" value="Voltage-gated potassium channels"/>
    <property type="match status" value="1"/>
</dbReference>
<feature type="transmembrane region" description="Helical" evidence="6">
    <location>
        <begin position="118"/>
        <end position="140"/>
    </location>
</feature>
<feature type="transmembrane region" description="Helical" evidence="6">
    <location>
        <begin position="58"/>
        <end position="81"/>
    </location>
</feature>
<keyword evidence="4 6" id="KW-0472">Membrane</keyword>
<name>A0A427Y0V8_9TREE</name>
<evidence type="ECO:0000313" key="8">
    <source>
        <dbReference type="Proteomes" id="UP000279236"/>
    </source>
</evidence>
<proteinExistence type="predicted"/>
<evidence type="ECO:0000256" key="5">
    <source>
        <dbReference type="SAM" id="MobiDB-lite"/>
    </source>
</evidence>
<comment type="subcellular location">
    <subcellularLocation>
        <location evidence="1">Membrane</location>
        <topology evidence="1">Multi-pass membrane protein</topology>
    </subcellularLocation>
</comment>
<dbReference type="EMBL" id="RSCE01000003">
    <property type="protein sequence ID" value="RSH84673.1"/>
    <property type="molecule type" value="Genomic_DNA"/>
</dbReference>
<dbReference type="Proteomes" id="UP000279236">
    <property type="component" value="Unassembled WGS sequence"/>
</dbReference>
<dbReference type="GeneID" id="39590740"/>
<keyword evidence="3 6" id="KW-1133">Transmembrane helix</keyword>
<evidence type="ECO:0000256" key="6">
    <source>
        <dbReference type="SAM" id="Phobius"/>
    </source>
</evidence>
<evidence type="ECO:0008006" key="9">
    <source>
        <dbReference type="Google" id="ProtNLM"/>
    </source>
</evidence>
<dbReference type="RefSeq" id="XP_028478121.1">
    <property type="nucleotide sequence ID" value="XM_028621669.1"/>
</dbReference>
<evidence type="ECO:0000256" key="2">
    <source>
        <dbReference type="ARBA" id="ARBA00022692"/>
    </source>
</evidence>
<reference evidence="7 8" key="1">
    <citation type="submission" date="2018-11" db="EMBL/GenBank/DDBJ databases">
        <title>Genome sequence of Apiotrichum porosum DSM 27194.</title>
        <authorList>
            <person name="Aliyu H."/>
            <person name="Gorte O."/>
            <person name="Ochsenreither K."/>
        </authorList>
    </citation>
    <scope>NUCLEOTIDE SEQUENCE [LARGE SCALE GENOMIC DNA]</scope>
    <source>
        <strain evidence="7 8">DSM 27194</strain>
    </source>
</reference>
<comment type="caution">
    <text evidence="7">The sequence shown here is derived from an EMBL/GenBank/DDBJ whole genome shotgun (WGS) entry which is preliminary data.</text>
</comment>
<dbReference type="GO" id="GO:0016020">
    <property type="term" value="C:membrane"/>
    <property type="evidence" value="ECO:0007669"/>
    <property type="project" value="UniProtKB-SubCell"/>
</dbReference>
<dbReference type="PANTHER" id="PTHR38483">
    <property type="entry name" value="CHROMOSOME 1, WHOLE GENOME SHOTGUN SEQUENCE"/>
    <property type="match status" value="1"/>
</dbReference>
<keyword evidence="8" id="KW-1185">Reference proteome</keyword>
<accession>A0A427Y0V8</accession>
<dbReference type="AlphaFoldDB" id="A0A427Y0V8"/>
<feature type="region of interest" description="Disordered" evidence="5">
    <location>
        <begin position="1"/>
        <end position="30"/>
    </location>
</feature>
<gene>
    <name evidence="7" type="ORF">EHS24_006197</name>
</gene>
<dbReference type="InterPro" id="IPR027359">
    <property type="entry name" value="Volt_channel_dom_sf"/>
</dbReference>
<protein>
    <recommendedName>
        <fullName evidence="9">Ion transport domain-containing protein</fullName>
    </recommendedName>
</protein>
<dbReference type="OrthoDB" id="429183at2759"/>
<organism evidence="7 8">
    <name type="scientific">Apiotrichum porosum</name>
    <dbReference type="NCBI Taxonomy" id="105984"/>
    <lineage>
        <taxon>Eukaryota</taxon>
        <taxon>Fungi</taxon>
        <taxon>Dikarya</taxon>
        <taxon>Basidiomycota</taxon>
        <taxon>Agaricomycotina</taxon>
        <taxon>Tremellomycetes</taxon>
        <taxon>Trichosporonales</taxon>
        <taxon>Trichosporonaceae</taxon>
        <taxon>Apiotrichum</taxon>
    </lineage>
</organism>
<sequence length="271" mass="30174">MSDPNTLSTADFELEDGPDTPLTGGGTTAAPFRSPYRLPASEQLRGVANRIIFSRYYILFYFVMMSLSLTTVVLSLIATSQHQCPPFAWNVLEVIINILMVAEVSTRWIAYGKKYPMTLLNIVDLLLVLFCVVTLLLVFVNPCGEGTHNEELLDTILLVIRNAVQFLRLGNILRRSGHSILKPPKPMDLTQARAASIALEMDLDLDDEEAVAERTLTSGRVRGGLYQPIYADEPRTHSPSPSALTATSNVAYNAGREELGEEDQEMWDRFH</sequence>
<keyword evidence="2 6" id="KW-0812">Transmembrane</keyword>
<dbReference type="PANTHER" id="PTHR38483:SF1">
    <property type="entry name" value="ION TRANSPORT DOMAIN-CONTAINING PROTEIN"/>
    <property type="match status" value="1"/>
</dbReference>
<feature type="transmembrane region" description="Helical" evidence="6">
    <location>
        <begin position="87"/>
        <end position="106"/>
    </location>
</feature>
<evidence type="ECO:0000256" key="1">
    <source>
        <dbReference type="ARBA" id="ARBA00004141"/>
    </source>
</evidence>
<dbReference type="Gene3D" id="1.20.120.350">
    <property type="entry name" value="Voltage-gated potassium channels. Chain C"/>
    <property type="match status" value="1"/>
</dbReference>
<evidence type="ECO:0000256" key="3">
    <source>
        <dbReference type="ARBA" id="ARBA00022989"/>
    </source>
</evidence>
<evidence type="ECO:0000313" key="7">
    <source>
        <dbReference type="EMBL" id="RSH84673.1"/>
    </source>
</evidence>